<name>A0A147B982_9ACAR</name>
<evidence type="ECO:0000313" key="2">
    <source>
        <dbReference type="EMBL" id="JAR86925.1"/>
    </source>
</evidence>
<protein>
    <submittedName>
        <fullName evidence="2">Cytochrome c oxidase subunit iii</fullName>
    </submittedName>
</protein>
<accession>A0A147B982</accession>
<feature type="non-terminal residue" evidence="2">
    <location>
        <position position="1"/>
    </location>
</feature>
<proteinExistence type="predicted"/>
<feature type="coiled-coil region" evidence="1">
    <location>
        <begin position="27"/>
        <end position="79"/>
    </location>
</feature>
<organism evidence="2">
    <name type="scientific">Alectorobius mimon</name>
    <dbReference type="NCBI Taxonomy" id="360319"/>
    <lineage>
        <taxon>Eukaryota</taxon>
        <taxon>Metazoa</taxon>
        <taxon>Ecdysozoa</taxon>
        <taxon>Arthropoda</taxon>
        <taxon>Chelicerata</taxon>
        <taxon>Arachnida</taxon>
        <taxon>Acari</taxon>
        <taxon>Parasitiformes</taxon>
        <taxon>Ixodida</taxon>
        <taxon>Ixodoidea</taxon>
        <taxon>Argasidae</taxon>
        <taxon>Ornithodorinae</taxon>
        <taxon>Alectorobius</taxon>
    </lineage>
</organism>
<dbReference type="EMBL" id="GEIB01001239">
    <property type="protein sequence ID" value="JAR86925.1"/>
    <property type="molecule type" value="Transcribed_RNA"/>
</dbReference>
<evidence type="ECO:0000256" key="1">
    <source>
        <dbReference type="SAM" id="Coils"/>
    </source>
</evidence>
<keyword evidence="1" id="KW-0175">Coiled coil</keyword>
<dbReference type="AlphaFoldDB" id="A0A147B982"/>
<reference evidence="2" key="1">
    <citation type="submission" date="2016-03" db="EMBL/GenBank/DDBJ databases">
        <title>Gut transcriptome analysis on engorged females of Ornithodoros mimon (Acari: Argasidae) and phylogenetic inferences of soft ticks.</title>
        <authorList>
            <person name="Landulfo G.A."/>
            <person name="Giovanni D."/>
            <person name="Carvalho E."/>
            <person name="Junqueira-de-Azevedo I."/>
            <person name="Patane J."/>
            <person name="Mendoca R."/>
            <person name="Barros-Battesti D."/>
        </authorList>
    </citation>
    <scope>NUCLEOTIDE SEQUENCE</scope>
    <source>
        <strain evidence="2">Females</strain>
        <tissue evidence="2">Gut</tissue>
    </source>
</reference>
<sequence>KVKQKDEQLKALLHEKDEEMKIIVSQLLLLEGQLRREQLRIEKILQEKDAIIKFQRHELVKLKKEKMRSQRHLEKATRDESPVECVNNAAVATVSVETQTSPEILTEVAPKSLTALQQLRSDLIRSRAVQDLTNLPSSRTKREKQKTSVQVTEADDHQKTKMAERDECMDEFFEEKDLLRIEELAVLHETQHKRRGLYIQRSFGKIRDIRGGRLNVSKGGLVLNE</sequence>